<protein>
    <submittedName>
        <fullName evidence="1">Uncharacterized protein</fullName>
    </submittedName>
</protein>
<organism evidence="1">
    <name type="scientific">Rhizophora mucronata</name>
    <name type="common">Asiatic mangrove</name>
    <dbReference type="NCBI Taxonomy" id="61149"/>
    <lineage>
        <taxon>Eukaryota</taxon>
        <taxon>Viridiplantae</taxon>
        <taxon>Streptophyta</taxon>
        <taxon>Embryophyta</taxon>
        <taxon>Tracheophyta</taxon>
        <taxon>Spermatophyta</taxon>
        <taxon>Magnoliopsida</taxon>
        <taxon>eudicotyledons</taxon>
        <taxon>Gunneridae</taxon>
        <taxon>Pentapetalae</taxon>
        <taxon>rosids</taxon>
        <taxon>fabids</taxon>
        <taxon>Malpighiales</taxon>
        <taxon>Rhizophoraceae</taxon>
        <taxon>Rhizophora</taxon>
    </lineage>
</organism>
<sequence length="44" mass="4907">MLTRFHGSIIPTFNFRIVTAGSTNVLPVSIQKFVDFSSCYLSNP</sequence>
<dbReference type="AlphaFoldDB" id="A0A2P2PAB2"/>
<dbReference type="EMBL" id="GGEC01071211">
    <property type="protein sequence ID" value="MBX51695.1"/>
    <property type="molecule type" value="Transcribed_RNA"/>
</dbReference>
<proteinExistence type="predicted"/>
<name>A0A2P2PAB2_RHIMU</name>
<accession>A0A2P2PAB2</accession>
<reference evidence="1" key="1">
    <citation type="submission" date="2018-02" db="EMBL/GenBank/DDBJ databases">
        <title>Rhizophora mucronata_Transcriptome.</title>
        <authorList>
            <person name="Meera S.P."/>
            <person name="Sreeshan A."/>
            <person name="Augustine A."/>
        </authorList>
    </citation>
    <scope>NUCLEOTIDE SEQUENCE</scope>
    <source>
        <tissue evidence="1">Leaf</tissue>
    </source>
</reference>
<evidence type="ECO:0000313" key="1">
    <source>
        <dbReference type="EMBL" id="MBX51695.1"/>
    </source>
</evidence>